<accession>A0A3N2PWV5</accession>
<dbReference type="PANTHER" id="PTHR12817">
    <property type="entry name" value="TRAFFICKING PROTEIN PARTICLE COMPLEX SUBUNIT 6B"/>
    <property type="match status" value="1"/>
</dbReference>
<feature type="region of interest" description="Disordered" evidence="2">
    <location>
        <begin position="62"/>
        <end position="104"/>
    </location>
</feature>
<dbReference type="Proteomes" id="UP000272025">
    <property type="component" value="Unassembled WGS sequence"/>
</dbReference>
<evidence type="ECO:0000256" key="2">
    <source>
        <dbReference type="SAM" id="MobiDB-lite"/>
    </source>
</evidence>
<dbReference type="GO" id="GO:0006888">
    <property type="term" value="P:endoplasmic reticulum to Golgi vesicle-mediated transport"/>
    <property type="evidence" value="ECO:0007669"/>
    <property type="project" value="TreeGrafter"/>
</dbReference>
<proteinExistence type="inferred from homology"/>
<dbReference type="SUPFAM" id="SSF111126">
    <property type="entry name" value="Ligand-binding domain in the NO signalling and Golgi transport"/>
    <property type="match status" value="1"/>
</dbReference>
<comment type="similarity">
    <text evidence="1">Belongs to the TRAPP small subunits family. BET3 subfamily.</text>
</comment>
<dbReference type="CDD" id="cd14944">
    <property type="entry name" value="TRAPPC6A_Trs33"/>
    <property type="match status" value="1"/>
</dbReference>
<dbReference type="GeneID" id="39580450"/>
<gene>
    <name evidence="3" type="ORF">SODALDRAFT_333442</name>
</gene>
<dbReference type="InterPro" id="IPR037992">
    <property type="entry name" value="TRAPPC6/Trs33"/>
</dbReference>
<sequence length="244" mass="26355">MSFETVMPPYNAADPNASFLSSSCLDFLLIELVPLAYRVTRELDDASAASATDAALLEPTSAPADAASSAASQQEGGGGGAPSSVVGAGAGSGSVAPSMSRKMDEDEERDAVFYRLERLGYRVGQGLVERFSRDRPRFNDNLDVIKFLCKDLWFLVFRKQVDNLKTNHRGVYVLTDNNFKPFSRMSTDVGGQAVIRAQPFLWFPCGILRGALAAMGVDATVQAESHELPSAVFQIKTLAKQPSH</sequence>
<dbReference type="Gene3D" id="3.30.1380.20">
    <property type="entry name" value="Trafficking protein particle complex subunit 3"/>
    <property type="match status" value="1"/>
</dbReference>
<evidence type="ECO:0000313" key="3">
    <source>
        <dbReference type="EMBL" id="ROT38815.1"/>
    </source>
</evidence>
<dbReference type="PANTHER" id="PTHR12817:SF0">
    <property type="entry name" value="GEO08327P1"/>
    <property type="match status" value="1"/>
</dbReference>
<dbReference type="GO" id="GO:0005802">
    <property type="term" value="C:trans-Golgi network"/>
    <property type="evidence" value="ECO:0007669"/>
    <property type="project" value="TreeGrafter"/>
</dbReference>
<dbReference type="GO" id="GO:0030008">
    <property type="term" value="C:TRAPP complex"/>
    <property type="evidence" value="ECO:0007669"/>
    <property type="project" value="TreeGrafter"/>
</dbReference>
<reference evidence="3 4" key="1">
    <citation type="journal article" date="2018" name="Mol. Ecol.">
        <title>The obligate alkalophilic soda-lake fungus Sodiomyces alkalinus has shifted to a protein diet.</title>
        <authorList>
            <person name="Grum-Grzhimaylo A.A."/>
            <person name="Falkoski D.L."/>
            <person name="van den Heuvel J."/>
            <person name="Valero-Jimenez C.A."/>
            <person name="Min B."/>
            <person name="Choi I.G."/>
            <person name="Lipzen A."/>
            <person name="Daum C.G."/>
            <person name="Aanen D.K."/>
            <person name="Tsang A."/>
            <person name="Henrissat B."/>
            <person name="Bilanenko E.N."/>
            <person name="de Vries R.P."/>
            <person name="van Kan J.A.L."/>
            <person name="Grigoriev I.V."/>
            <person name="Debets A.J.M."/>
        </authorList>
    </citation>
    <scope>NUCLEOTIDE SEQUENCE [LARGE SCALE GENOMIC DNA]</scope>
    <source>
        <strain evidence="3 4">F11</strain>
    </source>
</reference>
<name>A0A3N2PWV5_SODAK</name>
<feature type="compositionally biased region" description="Low complexity" evidence="2">
    <location>
        <begin position="62"/>
        <end position="74"/>
    </location>
</feature>
<dbReference type="EMBL" id="ML119055">
    <property type="protein sequence ID" value="ROT38815.1"/>
    <property type="molecule type" value="Genomic_DNA"/>
</dbReference>
<evidence type="ECO:0000313" key="4">
    <source>
        <dbReference type="Proteomes" id="UP000272025"/>
    </source>
</evidence>
<dbReference type="STRING" id="1314773.A0A3N2PWV5"/>
<dbReference type="RefSeq" id="XP_028466621.1">
    <property type="nucleotide sequence ID" value="XM_028611972.1"/>
</dbReference>
<keyword evidence="4" id="KW-1185">Reference proteome</keyword>
<dbReference type="OrthoDB" id="941624at2759"/>
<dbReference type="InterPro" id="IPR007194">
    <property type="entry name" value="TRAPP_component"/>
</dbReference>
<feature type="compositionally biased region" description="Low complexity" evidence="2">
    <location>
        <begin position="82"/>
        <end position="98"/>
    </location>
</feature>
<dbReference type="Pfam" id="PF04051">
    <property type="entry name" value="TRAPP"/>
    <property type="match status" value="1"/>
</dbReference>
<dbReference type="AlphaFoldDB" id="A0A3N2PWV5"/>
<dbReference type="GO" id="GO:0005801">
    <property type="term" value="C:cis-Golgi network"/>
    <property type="evidence" value="ECO:0007669"/>
    <property type="project" value="TreeGrafter"/>
</dbReference>
<evidence type="ECO:0000256" key="1">
    <source>
        <dbReference type="ARBA" id="ARBA00006218"/>
    </source>
</evidence>
<protein>
    <submittedName>
        <fullName evidence="3">Transport protein particle component</fullName>
    </submittedName>
</protein>
<organism evidence="3 4">
    <name type="scientific">Sodiomyces alkalinus (strain CBS 110278 / VKM F-3762 / F11)</name>
    <name type="common">Alkaliphilic filamentous fungus</name>
    <dbReference type="NCBI Taxonomy" id="1314773"/>
    <lineage>
        <taxon>Eukaryota</taxon>
        <taxon>Fungi</taxon>
        <taxon>Dikarya</taxon>
        <taxon>Ascomycota</taxon>
        <taxon>Pezizomycotina</taxon>
        <taxon>Sordariomycetes</taxon>
        <taxon>Hypocreomycetidae</taxon>
        <taxon>Glomerellales</taxon>
        <taxon>Plectosphaerellaceae</taxon>
        <taxon>Sodiomyces</taxon>
    </lineage>
</organism>
<dbReference type="InterPro" id="IPR024096">
    <property type="entry name" value="NO_sig/Golgi_transp_ligand-bd"/>
</dbReference>